<evidence type="ECO:0000313" key="1">
    <source>
        <dbReference type="EMBL" id="GAA4780448.1"/>
    </source>
</evidence>
<sequence>MHMERLHIEISDNQYLIRLQRTDFDLNSLYALLRGLGAETPLRKRLSMHDGDDMVKSYRDSEELGDRFDYLQDK</sequence>
<protein>
    <submittedName>
        <fullName evidence="1">Uncharacterized protein</fullName>
    </submittedName>
</protein>
<organism evidence="1 2">
    <name type="scientific">Olivibacter ginsenosidimutans</name>
    <dbReference type="NCBI Taxonomy" id="1176537"/>
    <lineage>
        <taxon>Bacteria</taxon>
        <taxon>Pseudomonadati</taxon>
        <taxon>Bacteroidota</taxon>
        <taxon>Sphingobacteriia</taxon>
        <taxon>Sphingobacteriales</taxon>
        <taxon>Sphingobacteriaceae</taxon>
        <taxon>Olivibacter</taxon>
    </lineage>
</organism>
<gene>
    <name evidence="1" type="ORF">GCM10023231_04360</name>
</gene>
<name>A0ABP9AFQ0_9SPHI</name>
<dbReference type="Proteomes" id="UP001501411">
    <property type="component" value="Unassembled WGS sequence"/>
</dbReference>
<reference evidence="2" key="1">
    <citation type="journal article" date="2019" name="Int. J. Syst. Evol. Microbiol.">
        <title>The Global Catalogue of Microorganisms (GCM) 10K type strain sequencing project: providing services to taxonomists for standard genome sequencing and annotation.</title>
        <authorList>
            <consortium name="The Broad Institute Genomics Platform"/>
            <consortium name="The Broad Institute Genome Sequencing Center for Infectious Disease"/>
            <person name="Wu L."/>
            <person name="Ma J."/>
        </authorList>
    </citation>
    <scope>NUCLEOTIDE SEQUENCE [LARGE SCALE GENOMIC DNA]</scope>
    <source>
        <strain evidence="2">JCM 18200</strain>
    </source>
</reference>
<dbReference type="EMBL" id="BAABIQ010000003">
    <property type="protein sequence ID" value="GAA4780448.1"/>
    <property type="molecule type" value="Genomic_DNA"/>
</dbReference>
<keyword evidence="2" id="KW-1185">Reference proteome</keyword>
<proteinExistence type="predicted"/>
<comment type="caution">
    <text evidence="1">The sequence shown here is derived from an EMBL/GenBank/DDBJ whole genome shotgun (WGS) entry which is preliminary data.</text>
</comment>
<evidence type="ECO:0000313" key="2">
    <source>
        <dbReference type="Proteomes" id="UP001501411"/>
    </source>
</evidence>
<accession>A0ABP9AFQ0</accession>